<protein>
    <submittedName>
        <fullName evidence="7">LysR family transcriptional regulator</fullName>
    </submittedName>
</protein>
<evidence type="ECO:0000259" key="6">
    <source>
        <dbReference type="PROSITE" id="PS50931"/>
    </source>
</evidence>
<dbReference type="InterPro" id="IPR000847">
    <property type="entry name" value="LysR_HTH_N"/>
</dbReference>
<dbReference type="SUPFAM" id="SSF53850">
    <property type="entry name" value="Periplasmic binding protein-like II"/>
    <property type="match status" value="1"/>
</dbReference>
<comment type="caution">
    <text evidence="7">The sequence shown here is derived from an EMBL/GenBank/DDBJ whole genome shotgun (WGS) entry which is preliminary data.</text>
</comment>
<sequence>MPLNLRQMDVIRTVMSAGTISSAARELSVTQPAISRMISLTEQQLRLRLFQRVRGRLHPTPEAHELLAEIERARDGVQRVNELAQALAEQRAGDLRVACSPSLAQSLVPRALARFGSEHPQVTIRLRSSLVERLVPEVLNDEVEVGVCSVPAEHPNLSVASLCVGRMVAIVPRDSPLAAKQRLSLRDLSSHPMIIVGRQMHFGRLVADAFHRAGHPFRLWADVPAAHLACALVNAGAGVAVVDPYSVLGAPWHNVAARPLREAIPIYVTALTSRTRPRSLVGATFSRLLHEVAAAHGFRRGSPAAEFSPMD</sequence>
<dbReference type="Proteomes" id="UP000521868">
    <property type="component" value="Unassembled WGS sequence"/>
</dbReference>
<dbReference type="InterPro" id="IPR036390">
    <property type="entry name" value="WH_DNA-bd_sf"/>
</dbReference>
<evidence type="ECO:0000313" key="7">
    <source>
        <dbReference type="EMBL" id="NKE65657.1"/>
    </source>
</evidence>
<dbReference type="PANTHER" id="PTHR30427:SF1">
    <property type="entry name" value="TRANSCRIPTIONAL ACTIVATOR PROTEIN LYSR"/>
    <property type="match status" value="1"/>
</dbReference>
<dbReference type="EMBL" id="VTOX01000002">
    <property type="protein sequence ID" value="NKE65657.1"/>
    <property type="molecule type" value="Genomic_DNA"/>
</dbReference>
<feature type="domain" description="HTH lysR-type" evidence="6">
    <location>
        <begin position="3"/>
        <end position="60"/>
    </location>
</feature>
<reference evidence="7 8" key="1">
    <citation type="journal article" date="2020" name="Nature">
        <title>Bacterial chemolithoautotrophy via manganese oxidation.</title>
        <authorList>
            <person name="Yu H."/>
            <person name="Leadbetter J.R."/>
        </authorList>
    </citation>
    <scope>NUCLEOTIDE SEQUENCE [LARGE SCALE GENOMIC DNA]</scope>
    <source>
        <strain evidence="7 8">RBP-1</strain>
    </source>
</reference>
<keyword evidence="5" id="KW-0175">Coiled coil</keyword>
<evidence type="ECO:0000256" key="3">
    <source>
        <dbReference type="ARBA" id="ARBA00023125"/>
    </source>
</evidence>
<keyword evidence="8" id="KW-1185">Reference proteome</keyword>
<dbReference type="PROSITE" id="PS50931">
    <property type="entry name" value="HTH_LYSR"/>
    <property type="match status" value="1"/>
</dbReference>
<dbReference type="GO" id="GO:0003700">
    <property type="term" value="F:DNA-binding transcription factor activity"/>
    <property type="evidence" value="ECO:0007669"/>
    <property type="project" value="InterPro"/>
</dbReference>
<dbReference type="Pfam" id="PF00126">
    <property type="entry name" value="HTH_1"/>
    <property type="match status" value="1"/>
</dbReference>
<evidence type="ECO:0000256" key="4">
    <source>
        <dbReference type="ARBA" id="ARBA00023163"/>
    </source>
</evidence>
<evidence type="ECO:0000313" key="8">
    <source>
        <dbReference type="Proteomes" id="UP000521868"/>
    </source>
</evidence>
<dbReference type="SUPFAM" id="SSF46785">
    <property type="entry name" value="Winged helix' DNA-binding domain"/>
    <property type="match status" value="1"/>
</dbReference>
<feature type="coiled-coil region" evidence="5">
    <location>
        <begin position="63"/>
        <end position="90"/>
    </location>
</feature>
<dbReference type="PANTHER" id="PTHR30427">
    <property type="entry name" value="TRANSCRIPTIONAL ACTIVATOR PROTEIN LYSR"/>
    <property type="match status" value="1"/>
</dbReference>
<comment type="similarity">
    <text evidence="1">Belongs to the LysR transcriptional regulatory family.</text>
</comment>
<organism evidence="7 8">
    <name type="scientific">Ramlibacter lithotrophicus</name>
    <dbReference type="NCBI Taxonomy" id="2606681"/>
    <lineage>
        <taxon>Bacteria</taxon>
        <taxon>Pseudomonadati</taxon>
        <taxon>Pseudomonadota</taxon>
        <taxon>Betaproteobacteria</taxon>
        <taxon>Burkholderiales</taxon>
        <taxon>Comamonadaceae</taxon>
        <taxon>Ramlibacter</taxon>
    </lineage>
</organism>
<keyword evidence="4" id="KW-0804">Transcription</keyword>
<dbReference type="Gene3D" id="1.10.10.10">
    <property type="entry name" value="Winged helix-like DNA-binding domain superfamily/Winged helix DNA-binding domain"/>
    <property type="match status" value="1"/>
</dbReference>
<dbReference type="RefSeq" id="WP_168106759.1">
    <property type="nucleotide sequence ID" value="NZ_VTOX01000002.1"/>
</dbReference>
<evidence type="ECO:0000256" key="2">
    <source>
        <dbReference type="ARBA" id="ARBA00023015"/>
    </source>
</evidence>
<name>A0A7X6DEF2_9BURK</name>
<accession>A0A7X6DEF2</accession>
<proteinExistence type="inferred from homology"/>
<dbReference type="InterPro" id="IPR036388">
    <property type="entry name" value="WH-like_DNA-bd_sf"/>
</dbReference>
<dbReference type="Gene3D" id="3.40.190.290">
    <property type="match status" value="1"/>
</dbReference>
<dbReference type="GO" id="GO:0010628">
    <property type="term" value="P:positive regulation of gene expression"/>
    <property type="evidence" value="ECO:0007669"/>
    <property type="project" value="TreeGrafter"/>
</dbReference>
<evidence type="ECO:0000256" key="1">
    <source>
        <dbReference type="ARBA" id="ARBA00009437"/>
    </source>
</evidence>
<keyword evidence="2" id="KW-0805">Transcription regulation</keyword>
<dbReference type="PRINTS" id="PR00039">
    <property type="entry name" value="HTHLYSR"/>
</dbReference>
<gene>
    <name evidence="7" type="ORF">RAMLITH_07460</name>
</gene>
<dbReference type="GO" id="GO:0009089">
    <property type="term" value="P:lysine biosynthetic process via diaminopimelate"/>
    <property type="evidence" value="ECO:0007669"/>
    <property type="project" value="TreeGrafter"/>
</dbReference>
<dbReference type="Pfam" id="PF03466">
    <property type="entry name" value="LysR_substrate"/>
    <property type="match status" value="1"/>
</dbReference>
<dbReference type="InterPro" id="IPR005119">
    <property type="entry name" value="LysR_subst-bd"/>
</dbReference>
<evidence type="ECO:0000256" key="5">
    <source>
        <dbReference type="SAM" id="Coils"/>
    </source>
</evidence>
<dbReference type="GO" id="GO:0043565">
    <property type="term" value="F:sequence-specific DNA binding"/>
    <property type="evidence" value="ECO:0007669"/>
    <property type="project" value="TreeGrafter"/>
</dbReference>
<keyword evidence="3" id="KW-0238">DNA-binding</keyword>
<dbReference type="AlphaFoldDB" id="A0A7X6DEF2"/>